<feature type="transmembrane region" description="Helical" evidence="6">
    <location>
        <begin position="6"/>
        <end position="23"/>
    </location>
</feature>
<keyword evidence="5 6" id="KW-0472">Membrane</keyword>
<feature type="transmembrane region" description="Helical" evidence="6">
    <location>
        <begin position="184"/>
        <end position="203"/>
    </location>
</feature>
<dbReference type="SUPFAM" id="SSF103481">
    <property type="entry name" value="Multidrug resistance efflux transporter EmrE"/>
    <property type="match status" value="1"/>
</dbReference>
<comment type="subcellular location">
    <subcellularLocation>
        <location evidence="1">Membrane</location>
        <topology evidence="1">Multi-pass membrane protein</topology>
    </subcellularLocation>
</comment>
<dbReference type="Pfam" id="PF06800">
    <property type="entry name" value="Sugar_transport"/>
    <property type="match status" value="1"/>
</dbReference>
<keyword evidence="3 6" id="KW-0812">Transmembrane</keyword>
<protein>
    <recommendedName>
        <fullName evidence="9">EamA domain-containing protein</fullName>
    </recommendedName>
</protein>
<organism evidence="7 8">
    <name type="scientific">Candidatus Roizmanbacteria bacterium CG_4_10_14_0_8_um_filter_39_9</name>
    <dbReference type="NCBI Taxonomy" id="1974829"/>
    <lineage>
        <taxon>Bacteria</taxon>
        <taxon>Candidatus Roizmaniibacteriota</taxon>
    </lineage>
</organism>
<proteinExistence type="inferred from homology"/>
<feature type="transmembrane region" description="Helical" evidence="6">
    <location>
        <begin position="274"/>
        <end position="291"/>
    </location>
</feature>
<dbReference type="InterPro" id="IPR037185">
    <property type="entry name" value="EmrE-like"/>
</dbReference>
<dbReference type="PANTHER" id="PTHR22911">
    <property type="entry name" value="ACYL-MALONYL CONDENSING ENZYME-RELATED"/>
    <property type="match status" value="1"/>
</dbReference>
<evidence type="ECO:0000256" key="5">
    <source>
        <dbReference type="ARBA" id="ARBA00023136"/>
    </source>
</evidence>
<evidence type="ECO:0000313" key="7">
    <source>
        <dbReference type="EMBL" id="PIY68835.1"/>
    </source>
</evidence>
<reference evidence="8" key="1">
    <citation type="submission" date="2017-09" db="EMBL/GenBank/DDBJ databases">
        <title>Depth-based differentiation of microbial function through sediment-hosted aquifers and enrichment of novel symbionts in the deep terrestrial subsurface.</title>
        <authorList>
            <person name="Probst A.J."/>
            <person name="Ladd B."/>
            <person name="Jarett J.K."/>
            <person name="Geller-Mcgrath D.E."/>
            <person name="Sieber C.M.K."/>
            <person name="Emerson J.B."/>
            <person name="Anantharaman K."/>
            <person name="Thomas B.C."/>
            <person name="Malmstrom R."/>
            <person name="Stieglmeier M."/>
            <person name="Klingl A."/>
            <person name="Woyke T."/>
            <person name="Ryan C.M."/>
            <person name="Banfield J.F."/>
        </authorList>
    </citation>
    <scope>NUCLEOTIDE SEQUENCE [LARGE SCALE GENOMIC DNA]</scope>
</reference>
<feature type="transmembrane region" description="Helical" evidence="6">
    <location>
        <begin position="121"/>
        <end position="139"/>
    </location>
</feature>
<feature type="transmembrane region" description="Helical" evidence="6">
    <location>
        <begin position="215"/>
        <end position="234"/>
    </location>
</feature>
<evidence type="ECO:0000313" key="8">
    <source>
        <dbReference type="Proteomes" id="UP000230108"/>
    </source>
</evidence>
<dbReference type="GO" id="GO:0015144">
    <property type="term" value="F:carbohydrate transmembrane transporter activity"/>
    <property type="evidence" value="ECO:0007669"/>
    <property type="project" value="InterPro"/>
</dbReference>
<sequence>MFGYISAIISSLFFSLYIIPRKLSKLSPVIFSLFMSAGFSISTIVLYLFQPLIGFHEKLSLVLLWSVGAGIIWATSFVAFVTSIDLIGLSRSNQWKNLQGPFGVLLSLLLLGEWATTNPLYAILAALAIFASALFFTNTSSATTKQINLKGVYLASLAALGFGSVAVIQKYVTAQVGVYSQQVVWSLSIFFSLLTYILLSHRVKEVFKSRRKDVVLGLGAGVFYLGASIFQLFSYKYIPAAIGFTIIQLNALWTITIGILVFKEIDLKKYGKQVGFGLLFTLIGVFLLVLARKSELLMTVPGPNLRKMM</sequence>
<name>A0A2M7QC74_9BACT</name>
<evidence type="ECO:0000256" key="1">
    <source>
        <dbReference type="ARBA" id="ARBA00004141"/>
    </source>
</evidence>
<evidence type="ECO:0000256" key="3">
    <source>
        <dbReference type="ARBA" id="ARBA00022692"/>
    </source>
</evidence>
<dbReference type="AlphaFoldDB" id="A0A2M7QC74"/>
<dbReference type="EMBL" id="PFLF01000081">
    <property type="protein sequence ID" value="PIY68835.1"/>
    <property type="molecule type" value="Genomic_DNA"/>
</dbReference>
<evidence type="ECO:0000256" key="2">
    <source>
        <dbReference type="ARBA" id="ARBA00006117"/>
    </source>
</evidence>
<gene>
    <name evidence="7" type="ORF">COY90_03815</name>
</gene>
<feature type="transmembrane region" description="Helical" evidence="6">
    <location>
        <begin position="30"/>
        <end position="50"/>
    </location>
</feature>
<dbReference type="GO" id="GO:0016020">
    <property type="term" value="C:membrane"/>
    <property type="evidence" value="ECO:0007669"/>
    <property type="project" value="UniProtKB-SubCell"/>
</dbReference>
<feature type="transmembrane region" description="Helical" evidence="6">
    <location>
        <begin position="151"/>
        <end position="172"/>
    </location>
</feature>
<evidence type="ECO:0008006" key="9">
    <source>
        <dbReference type="Google" id="ProtNLM"/>
    </source>
</evidence>
<keyword evidence="4 6" id="KW-1133">Transmembrane helix</keyword>
<feature type="transmembrane region" description="Helical" evidence="6">
    <location>
        <begin position="62"/>
        <end position="86"/>
    </location>
</feature>
<evidence type="ECO:0000256" key="6">
    <source>
        <dbReference type="SAM" id="Phobius"/>
    </source>
</evidence>
<accession>A0A2M7QC74</accession>
<dbReference type="PANTHER" id="PTHR22911:SF137">
    <property type="entry name" value="SOLUTE CARRIER FAMILY 35 MEMBER G2-RELATED"/>
    <property type="match status" value="1"/>
</dbReference>
<evidence type="ECO:0000256" key="4">
    <source>
        <dbReference type="ARBA" id="ARBA00022989"/>
    </source>
</evidence>
<feature type="transmembrane region" description="Helical" evidence="6">
    <location>
        <begin position="240"/>
        <end position="262"/>
    </location>
</feature>
<comment type="similarity">
    <text evidence="2">Belongs to the GRP transporter (TC 2.A.7.5) family.</text>
</comment>
<dbReference type="Proteomes" id="UP000230108">
    <property type="component" value="Unassembled WGS sequence"/>
</dbReference>
<comment type="caution">
    <text evidence="7">The sequence shown here is derived from an EMBL/GenBank/DDBJ whole genome shotgun (WGS) entry which is preliminary data.</text>
</comment>
<dbReference type="InterPro" id="IPR010651">
    <property type="entry name" value="Sugar_transport"/>
</dbReference>